<reference evidence="4" key="1">
    <citation type="submission" date="2015-09" db="EMBL/GenBank/DDBJ databases">
        <authorList>
            <consortium name="Pathogen Informatics"/>
        </authorList>
    </citation>
    <scope>NUCLEOTIDE SEQUENCE [LARGE SCALE GENOMIC DNA]</scope>
    <source>
        <strain evidence="4">Lake Konstanz</strain>
    </source>
</reference>
<name>A0A0S4J427_BODSA</name>
<evidence type="ECO:0000256" key="2">
    <source>
        <dbReference type="SAM" id="SignalP"/>
    </source>
</evidence>
<sequence>MRESSHRNEWRRSFCFFILILILIPQIPMCGERQRVFVAAHELSFVKEASHCGLCYRNIGECSMTAPQTLQGSVCSARTKTKVTSENKQKKKAIQNEGNHRQNKTNERRQSDDVLPALGSNAGGFLIAP</sequence>
<dbReference type="VEuPathDB" id="TriTrypDB:BSAL_05920"/>
<dbReference type="AlphaFoldDB" id="A0A0S4J427"/>
<dbReference type="Proteomes" id="UP000051952">
    <property type="component" value="Unassembled WGS sequence"/>
</dbReference>
<evidence type="ECO:0000256" key="1">
    <source>
        <dbReference type="SAM" id="MobiDB-lite"/>
    </source>
</evidence>
<evidence type="ECO:0000313" key="3">
    <source>
        <dbReference type="EMBL" id="CUG80271.1"/>
    </source>
</evidence>
<proteinExistence type="predicted"/>
<feature type="region of interest" description="Disordered" evidence="1">
    <location>
        <begin position="81"/>
        <end position="117"/>
    </location>
</feature>
<protein>
    <submittedName>
        <fullName evidence="3">Membrane-associated protein, putative</fullName>
    </submittedName>
</protein>
<organism evidence="3 4">
    <name type="scientific">Bodo saltans</name>
    <name type="common">Flagellated protozoan</name>
    <dbReference type="NCBI Taxonomy" id="75058"/>
    <lineage>
        <taxon>Eukaryota</taxon>
        <taxon>Discoba</taxon>
        <taxon>Euglenozoa</taxon>
        <taxon>Kinetoplastea</taxon>
        <taxon>Metakinetoplastina</taxon>
        <taxon>Eubodonida</taxon>
        <taxon>Bodonidae</taxon>
        <taxon>Bodo</taxon>
    </lineage>
</organism>
<keyword evidence="4" id="KW-1185">Reference proteome</keyword>
<accession>A0A0S4J427</accession>
<gene>
    <name evidence="3" type="ORF">BSAL_05920</name>
</gene>
<evidence type="ECO:0000313" key="4">
    <source>
        <dbReference type="Proteomes" id="UP000051952"/>
    </source>
</evidence>
<keyword evidence="2" id="KW-0732">Signal</keyword>
<feature type="compositionally biased region" description="Basic and acidic residues" evidence="1">
    <location>
        <begin position="98"/>
        <end position="112"/>
    </location>
</feature>
<feature type="chain" id="PRO_5006621875" evidence="2">
    <location>
        <begin position="31"/>
        <end position="129"/>
    </location>
</feature>
<feature type="signal peptide" evidence="2">
    <location>
        <begin position="1"/>
        <end position="30"/>
    </location>
</feature>
<dbReference type="EMBL" id="CYKH01001048">
    <property type="protein sequence ID" value="CUG80271.1"/>
    <property type="molecule type" value="Genomic_DNA"/>
</dbReference>